<protein>
    <submittedName>
        <fullName evidence="3">PrgI family protein</fullName>
    </submittedName>
</protein>
<dbReference type="EMBL" id="JAQLWO010000014">
    <property type="protein sequence ID" value="MDB7906923.1"/>
    <property type="molecule type" value="Genomic_DNA"/>
</dbReference>
<comment type="caution">
    <text evidence="3">The sequence shown here is derived from an EMBL/GenBank/DDBJ whole genome shotgun (WGS) entry which is preliminary data.</text>
</comment>
<accession>A0AAW6C0U0</accession>
<feature type="region of interest" description="Disordered" evidence="1">
    <location>
        <begin position="122"/>
        <end position="143"/>
    </location>
</feature>
<evidence type="ECO:0000313" key="4">
    <source>
        <dbReference type="Proteomes" id="UP001211006"/>
    </source>
</evidence>
<evidence type="ECO:0000256" key="1">
    <source>
        <dbReference type="SAM" id="MobiDB-lite"/>
    </source>
</evidence>
<proteinExistence type="predicted"/>
<dbReference type="Pfam" id="PF12666">
    <property type="entry name" value="PrgI"/>
    <property type="match status" value="1"/>
</dbReference>
<dbReference type="RefSeq" id="WP_244343060.1">
    <property type="nucleotide sequence ID" value="NZ_JAQLWN010000017.1"/>
</dbReference>
<reference evidence="3" key="1">
    <citation type="submission" date="2023-01" db="EMBL/GenBank/DDBJ databases">
        <title>Human gut microbiome strain richness.</title>
        <authorList>
            <person name="Chen-Liaw A."/>
        </authorList>
    </citation>
    <scope>NUCLEOTIDE SEQUENCE</scope>
    <source>
        <strain evidence="3">2225st1_A6_2225SCRN_200828</strain>
    </source>
</reference>
<gene>
    <name evidence="3" type="ORF">PND83_13115</name>
</gene>
<evidence type="ECO:0000256" key="2">
    <source>
        <dbReference type="SAM" id="Phobius"/>
    </source>
</evidence>
<dbReference type="AlphaFoldDB" id="A0AAW6C0U0"/>
<keyword evidence="2" id="KW-0472">Membrane</keyword>
<feature type="transmembrane region" description="Helical" evidence="2">
    <location>
        <begin position="26"/>
        <end position="43"/>
    </location>
</feature>
<dbReference type="InterPro" id="IPR024414">
    <property type="entry name" value="Uncharacterised_PrgI"/>
</dbReference>
<keyword evidence="2" id="KW-1133">Transmembrane helix</keyword>
<sequence length="143" mass="16255">MAYVPVPKDLNAVKTKVLLNLTKRQLVCFGAGAALGVPLFFLLKAHTGVSTAAICMILLMLPFFLLAMYEKNGQPLEKIVRNIVQVCFLRPKQRPYATNNFYAVLERQDNLDREVYRIVHPHKTHPRRTQADRGRHRKSEAAG</sequence>
<keyword evidence="2" id="KW-0812">Transmembrane</keyword>
<feature type="transmembrane region" description="Helical" evidence="2">
    <location>
        <begin position="49"/>
        <end position="69"/>
    </location>
</feature>
<name>A0AAW6C0U0_FLAPL</name>
<dbReference type="Proteomes" id="UP001211006">
    <property type="component" value="Unassembled WGS sequence"/>
</dbReference>
<evidence type="ECO:0000313" key="3">
    <source>
        <dbReference type="EMBL" id="MDB7906923.1"/>
    </source>
</evidence>
<organism evidence="3 4">
    <name type="scientific">Flavonifractor plautii</name>
    <name type="common">Fusobacterium plautii</name>
    <dbReference type="NCBI Taxonomy" id="292800"/>
    <lineage>
        <taxon>Bacteria</taxon>
        <taxon>Bacillati</taxon>
        <taxon>Bacillota</taxon>
        <taxon>Clostridia</taxon>
        <taxon>Eubacteriales</taxon>
        <taxon>Oscillospiraceae</taxon>
        <taxon>Flavonifractor</taxon>
    </lineage>
</organism>